<protein>
    <submittedName>
        <fullName evidence="3">Uncharacterized protein</fullName>
    </submittedName>
</protein>
<feature type="transmembrane region" description="Helical" evidence="2">
    <location>
        <begin position="43"/>
        <end position="65"/>
    </location>
</feature>
<evidence type="ECO:0000313" key="3">
    <source>
        <dbReference type="EMBL" id="CAD9676207.1"/>
    </source>
</evidence>
<keyword evidence="2" id="KW-0812">Transmembrane</keyword>
<name>A0A7S2RNG0_9STRA</name>
<proteinExistence type="predicted"/>
<keyword evidence="2" id="KW-0472">Membrane</keyword>
<feature type="compositionally biased region" description="Low complexity" evidence="1">
    <location>
        <begin position="133"/>
        <end position="143"/>
    </location>
</feature>
<evidence type="ECO:0000256" key="1">
    <source>
        <dbReference type="SAM" id="MobiDB-lite"/>
    </source>
</evidence>
<sequence length="154" mass="16786">MDAQRLWPWESSDEHCREFFSGRAFLYPDHDESLRLCRDTQTAMFGGLITFVAISLNVMACFFAAARVQQLSSGSGSSEDDGSTDGFELRGISEDSSDEDEGSTLNGMHRQERRGGQSYLSEAALENDADAAGEVSSSSGEGELTTIELEHQSV</sequence>
<dbReference type="AlphaFoldDB" id="A0A7S2RNG0"/>
<accession>A0A7S2RNG0</accession>
<feature type="region of interest" description="Disordered" evidence="1">
    <location>
        <begin position="72"/>
        <end position="154"/>
    </location>
</feature>
<organism evidence="3">
    <name type="scientific">Rhizochromulina marina</name>
    <dbReference type="NCBI Taxonomy" id="1034831"/>
    <lineage>
        <taxon>Eukaryota</taxon>
        <taxon>Sar</taxon>
        <taxon>Stramenopiles</taxon>
        <taxon>Ochrophyta</taxon>
        <taxon>Dictyochophyceae</taxon>
        <taxon>Rhizochromulinales</taxon>
        <taxon>Rhizochromulina</taxon>
    </lineage>
</organism>
<gene>
    <name evidence="3" type="ORF">RMAR1173_LOCUS6342</name>
</gene>
<keyword evidence="2" id="KW-1133">Transmembrane helix</keyword>
<reference evidence="3" key="1">
    <citation type="submission" date="2021-01" db="EMBL/GenBank/DDBJ databases">
        <authorList>
            <person name="Corre E."/>
            <person name="Pelletier E."/>
            <person name="Niang G."/>
            <person name="Scheremetjew M."/>
            <person name="Finn R."/>
            <person name="Kale V."/>
            <person name="Holt S."/>
            <person name="Cochrane G."/>
            <person name="Meng A."/>
            <person name="Brown T."/>
            <person name="Cohen L."/>
        </authorList>
    </citation>
    <scope>NUCLEOTIDE SEQUENCE</scope>
    <source>
        <strain evidence="3">CCMP1243</strain>
    </source>
</reference>
<evidence type="ECO:0000256" key="2">
    <source>
        <dbReference type="SAM" id="Phobius"/>
    </source>
</evidence>
<dbReference type="EMBL" id="HBHJ01009789">
    <property type="protein sequence ID" value="CAD9676207.1"/>
    <property type="molecule type" value="Transcribed_RNA"/>
</dbReference>